<feature type="transmembrane region" description="Helical" evidence="9">
    <location>
        <begin position="124"/>
        <end position="145"/>
    </location>
</feature>
<evidence type="ECO:0000256" key="8">
    <source>
        <dbReference type="ARBA" id="ARBA00038436"/>
    </source>
</evidence>
<evidence type="ECO:0000313" key="11">
    <source>
        <dbReference type="EMBL" id="MFD1717672.1"/>
    </source>
</evidence>
<dbReference type="Pfam" id="PF04290">
    <property type="entry name" value="DctQ"/>
    <property type="match status" value="1"/>
</dbReference>
<dbReference type="PANTHER" id="PTHR35011:SF11">
    <property type="entry name" value="TRAP TRANSPORTER SMALL PERMEASE PROTEIN"/>
    <property type="match status" value="1"/>
</dbReference>
<evidence type="ECO:0000256" key="9">
    <source>
        <dbReference type="SAM" id="Phobius"/>
    </source>
</evidence>
<protein>
    <submittedName>
        <fullName evidence="11">TRAP transporter small permease</fullName>
    </submittedName>
</protein>
<dbReference type="RefSeq" id="WP_388004421.1">
    <property type="nucleotide sequence ID" value="NZ_JBHUEE010000003.1"/>
</dbReference>
<proteinExistence type="inferred from homology"/>
<name>A0ABW4L5G2_9MICO</name>
<feature type="transmembrane region" description="Helical" evidence="9">
    <location>
        <begin position="48"/>
        <end position="66"/>
    </location>
</feature>
<accession>A0ABW4L5G2</accession>
<keyword evidence="6 9" id="KW-1133">Transmembrane helix</keyword>
<keyword evidence="5 9" id="KW-0812">Transmembrane</keyword>
<evidence type="ECO:0000256" key="7">
    <source>
        <dbReference type="ARBA" id="ARBA00023136"/>
    </source>
</evidence>
<comment type="subcellular location">
    <subcellularLocation>
        <location evidence="1">Cell inner membrane</location>
        <topology evidence="1">Multi-pass membrane protein</topology>
    </subcellularLocation>
</comment>
<evidence type="ECO:0000256" key="2">
    <source>
        <dbReference type="ARBA" id="ARBA00022448"/>
    </source>
</evidence>
<dbReference type="InterPro" id="IPR007387">
    <property type="entry name" value="TRAP_DctQ"/>
</dbReference>
<feature type="transmembrane region" description="Helical" evidence="9">
    <location>
        <begin position="12"/>
        <end position="33"/>
    </location>
</feature>
<sequence>MTGRFHRGLIAVERGVAVVLLVATFTVILLQVFTRYVLGDPLSWTEELARFLLVWLAFVAAGYCTAERLHISVDLLLARLGRRAGAVVDTFANVAVVVAAGALAVAGAAFAADSTGLRAPATGLPMAVVYGAGALGFALVVLHGAGNAVHNLRRPEDVPGAMESAEREGA</sequence>
<evidence type="ECO:0000256" key="6">
    <source>
        <dbReference type="ARBA" id="ARBA00022989"/>
    </source>
</evidence>
<evidence type="ECO:0000313" key="12">
    <source>
        <dbReference type="Proteomes" id="UP001597277"/>
    </source>
</evidence>
<dbReference type="InterPro" id="IPR055348">
    <property type="entry name" value="DctQ"/>
</dbReference>
<organism evidence="11 12">
    <name type="scientific">Georgenia deserti</name>
    <dbReference type="NCBI Taxonomy" id="2093781"/>
    <lineage>
        <taxon>Bacteria</taxon>
        <taxon>Bacillati</taxon>
        <taxon>Actinomycetota</taxon>
        <taxon>Actinomycetes</taxon>
        <taxon>Micrococcales</taxon>
        <taxon>Bogoriellaceae</taxon>
        <taxon>Georgenia</taxon>
    </lineage>
</organism>
<evidence type="ECO:0000256" key="5">
    <source>
        <dbReference type="ARBA" id="ARBA00022692"/>
    </source>
</evidence>
<evidence type="ECO:0000256" key="3">
    <source>
        <dbReference type="ARBA" id="ARBA00022475"/>
    </source>
</evidence>
<keyword evidence="4" id="KW-0997">Cell inner membrane</keyword>
<gene>
    <name evidence="11" type="ORF">ACFSE6_07495</name>
</gene>
<evidence type="ECO:0000256" key="1">
    <source>
        <dbReference type="ARBA" id="ARBA00004429"/>
    </source>
</evidence>
<evidence type="ECO:0000256" key="4">
    <source>
        <dbReference type="ARBA" id="ARBA00022519"/>
    </source>
</evidence>
<feature type="transmembrane region" description="Helical" evidence="9">
    <location>
        <begin position="87"/>
        <end position="112"/>
    </location>
</feature>
<reference evidence="12" key="1">
    <citation type="journal article" date="2019" name="Int. J. Syst. Evol. Microbiol.">
        <title>The Global Catalogue of Microorganisms (GCM) 10K type strain sequencing project: providing services to taxonomists for standard genome sequencing and annotation.</title>
        <authorList>
            <consortium name="The Broad Institute Genomics Platform"/>
            <consortium name="The Broad Institute Genome Sequencing Center for Infectious Disease"/>
            <person name="Wu L."/>
            <person name="Ma J."/>
        </authorList>
    </citation>
    <scope>NUCLEOTIDE SEQUENCE [LARGE SCALE GENOMIC DNA]</scope>
    <source>
        <strain evidence="12">JCM 17130</strain>
    </source>
</reference>
<dbReference type="Proteomes" id="UP001597277">
    <property type="component" value="Unassembled WGS sequence"/>
</dbReference>
<dbReference type="EMBL" id="JBHUEE010000003">
    <property type="protein sequence ID" value="MFD1717672.1"/>
    <property type="molecule type" value="Genomic_DNA"/>
</dbReference>
<comment type="caution">
    <text evidence="11">The sequence shown here is derived from an EMBL/GenBank/DDBJ whole genome shotgun (WGS) entry which is preliminary data.</text>
</comment>
<keyword evidence="12" id="KW-1185">Reference proteome</keyword>
<keyword evidence="2" id="KW-0813">Transport</keyword>
<comment type="similarity">
    <text evidence="8">Belongs to the TRAP transporter small permease family.</text>
</comment>
<feature type="domain" description="Tripartite ATP-independent periplasmic transporters DctQ component" evidence="10">
    <location>
        <begin position="26"/>
        <end position="153"/>
    </location>
</feature>
<keyword evidence="7 9" id="KW-0472">Membrane</keyword>
<keyword evidence="3" id="KW-1003">Cell membrane</keyword>
<dbReference type="PANTHER" id="PTHR35011">
    <property type="entry name" value="2,3-DIKETO-L-GULONATE TRAP TRANSPORTER SMALL PERMEASE PROTEIN YIAM"/>
    <property type="match status" value="1"/>
</dbReference>
<evidence type="ECO:0000259" key="10">
    <source>
        <dbReference type="Pfam" id="PF04290"/>
    </source>
</evidence>